<protein>
    <submittedName>
        <fullName evidence="7">Ribose transport system permease protein RbsC</fullName>
    </submittedName>
</protein>
<dbReference type="EMBL" id="CP037920">
    <property type="protein sequence ID" value="QDT98430.1"/>
    <property type="molecule type" value="Genomic_DNA"/>
</dbReference>
<feature type="transmembrane region" description="Helical" evidence="6">
    <location>
        <begin position="318"/>
        <end position="337"/>
    </location>
</feature>
<reference evidence="7 8" key="1">
    <citation type="submission" date="2019-03" db="EMBL/GenBank/DDBJ databases">
        <title>Deep-cultivation of Planctomycetes and their phenomic and genomic characterization uncovers novel biology.</title>
        <authorList>
            <person name="Wiegand S."/>
            <person name="Jogler M."/>
            <person name="Boedeker C."/>
            <person name="Pinto D."/>
            <person name="Vollmers J."/>
            <person name="Rivas-Marin E."/>
            <person name="Kohn T."/>
            <person name="Peeters S.H."/>
            <person name="Heuer A."/>
            <person name="Rast P."/>
            <person name="Oberbeckmann S."/>
            <person name="Bunk B."/>
            <person name="Jeske O."/>
            <person name="Meyerdierks A."/>
            <person name="Storesund J.E."/>
            <person name="Kallscheuer N."/>
            <person name="Luecker S."/>
            <person name="Lage O.M."/>
            <person name="Pohl T."/>
            <person name="Merkel B.J."/>
            <person name="Hornburger P."/>
            <person name="Mueller R.-W."/>
            <person name="Bruemmer F."/>
            <person name="Labrenz M."/>
            <person name="Spormann A.M."/>
            <person name="Op den Camp H."/>
            <person name="Overmann J."/>
            <person name="Amann R."/>
            <person name="Jetten M.S.M."/>
            <person name="Mascher T."/>
            <person name="Medema M.H."/>
            <person name="Devos D.P."/>
            <person name="Kaster A.-K."/>
            <person name="Ovreas L."/>
            <person name="Rohde M."/>
            <person name="Galperin M.Y."/>
            <person name="Jogler C."/>
        </authorList>
    </citation>
    <scope>NUCLEOTIDE SEQUENCE [LARGE SCALE GENOMIC DNA]</scope>
    <source>
        <strain evidence="7 8">V144</strain>
    </source>
</reference>
<evidence type="ECO:0000256" key="3">
    <source>
        <dbReference type="ARBA" id="ARBA00022692"/>
    </source>
</evidence>
<dbReference type="RefSeq" id="WP_197998515.1">
    <property type="nucleotide sequence ID" value="NZ_CP037920.1"/>
</dbReference>
<dbReference type="PANTHER" id="PTHR32196:SF72">
    <property type="entry name" value="RIBOSE IMPORT PERMEASE PROTEIN RBSC"/>
    <property type="match status" value="1"/>
</dbReference>
<evidence type="ECO:0000256" key="4">
    <source>
        <dbReference type="ARBA" id="ARBA00022989"/>
    </source>
</evidence>
<evidence type="ECO:0000256" key="2">
    <source>
        <dbReference type="ARBA" id="ARBA00022475"/>
    </source>
</evidence>
<evidence type="ECO:0000256" key="6">
    <source>
        <dbReference type="SAM" id="Phobius"/>
    </source>
</evidence>
<dbReference type="Gene3D" id="3.40.50.2300">
    <property type="match status" value="1"/>
</dbReference>
<feature type="transmembrane region" description="Helical" evidence="6">
    <location>
        <begin position="150"/>
        <end position="177"/>
    </location>
</feature>
<keyword evidence="4 6" id="KW-1133">Transmembrane helix</keyword>
<feature type="transmembrane region" description="Helical" evidence="6">
    <location>
        <begin position="357"/>
        <end position="387"/>
    </location>
</feature>
<dbReference type="KEGG" id="gaw:V144x_39170"/>
<proteinExistence type="predicted"/>
<dbReference type="AlphaFoldDB" id="A0A517VZM2"/>
<dbReference type="Proteomes" id="UP000318704">
    <property type="component" value="Chromosome"/>
</dbReference>
<gene>
    <name evidence="7" type="primary">rbsC_3</name>
    <name evidence="7" type="ORF">V144x_39170</name>
</gene>
<comment type="subcellular location">
    <subcellularLocation>
        <location evidence="1">Cell membrane</location>
        <topology evidence="1">Multi-pass membrane protein</topology>
    </subcellularLocation>
</comment>
<keyword evidence="3 6" id="KW-0812">Transmembrane</keyword>
<feature type="transmembrane region" description="Helical" evidence="6">
    <location>
        <begin position="197"/>
        <end position="221"/>
    </location>
</feature>
<dbReference type="GO" id="GO:0022857">
    <property type="term" value="F:transmembrane transporter activity"/>
    <property type="evidence" value="ECO:0007669"/>
    <property type="project" value="InterPro"/>
</dbReference>
<name>A0A517VZM2_9PLAN</name>
<dbReference type="Pfam" id="PF02653">
    <property type="entry name" value="BPD_transp_2"/>
    <property type="match status" value="1"/>
</dbReference>
<dbReference type="InterPro" id="IPR028082">
    <property type="entry name" value="Peripla_BP_I"/>
</dbReference>
<feature type="transmembrane region" description="Helical" evidence="6">
    <location>
        <begin position="269"/>
        <end position="289"/>
    </location>
</feature>
<evidence type="ECO:0000256" key="1">
    <source>
        <dbReference type="ARBA" id="ARBA00004651"/>
    </source>
</evidence>
<dbReference type="PANTHER" id="PTHR32196">
    <property type="entry name" value="ABC TRANSPORTER PERMEASE PROTEIN YPHD-RELATED-RELATED"/>
    <property type="match status" value="1"/>
</dbReference>
<keyword evidence="5 6" id="KW-0472">Membrane</keyword>
<dbReference type="SUPFAM" id="SSF53822">
    <property type="entry name" value="Periplasmic binding protein-like I"/>
    <property type="match status" value="1"/>
</dbReference>
<dbReference type="CDD" id="cd06579">
    <property type="entry name" value="TM_PBP1_transp_AraH_like"/>
    <property type="match status" value="1"/>
</dbReference>
<keyword evidence="2" id="KW-1003">Cell membrane</keyword>
<evidence type="ECO:0000256" key="5">
    <source>
        <dbReference type="ARBA" id="ARBA00023136"/>
    </source>
</evidence>
<accession>A0A517VZM2</accession>
<dbReference type="GO" id="GO:0005886">
    <property type="term" value="C:plasma membrane"/>
    <property type="evidence" value="ECO:0007669"/>
    <property type="project" value="UniProtKB-SubCell"/>
</dbReference>
<evidence type="ECO:0000313" key="8">
    <source>
        <dbReference type="Proteomes" id="UP000318704"/>
    </source>
</evidence>
<dbReference type="InterPro" id="IPR001851">
    <property type="entry name" value="ABC_transp_permease"/>
</dbReference>
<feature type="transmembrane region" description="Helical" evidence="6">
    <location>
        <begin position="227"/>
        <end position="248"/>
    </location>
</feature>
<sequence>MIFMLLILVILFSSLTVKEQHPTGASAGSQVGKTILKQYGKNARVLIVTRDTKEDRAFAEAVVEQLKTGGVDVIGQVNGSASDARKAIESLLAQGQTIDAIAANNVTAKWTVYDRFESVGSSKCITPTSYTWPNFLKLSNLMSVANQTSIYAIIAIGMTMVIITAGIDLSVGSLIALASVSSALFIRDYCGGAEASVMMVVLSACIGIGVCAAAGAFNGLMVTAFQIPPFIVTLGMMMMASGLSFRLAEGRSIPELPSASFWLGRGETFGLPNPVLVMIVLYLIAHILMSRTIFGRYIYAIGGNEEAARLSGVPVKRVLLTVYTICGALAGLGGIMLTSQLSAGDPKYGLMYELEVIAAVVVGGTSLMGGQGKVFGTLIGAFIIAVIKNGMNLTDVDPFNQKIVLGAVLTVAVLIDRLKRHTG</sequence>
<evidence type="ECO:0000313" key="7">
    <source>
        <dbReference type="EMBL" id="QDT98430.1"/>
    </source>
</evidence>
<organism evidence="7 8">
    <name type="scientific">Gimesia aquarii</name>
    <dbReference type="NCBI Taxonomy" id="2527964"/>
    <lineage>
        <taxon>Bacteria</taxon>
        <taxon>Pseudomonadati</taxon>
        <taxon>Planctomycetota</taxon>
        <taxon>Planctomycetia</taxon>
        <taxon>Planctomycetales</taxon>
        <taxon>Planctomycetaceae</taxon>
        <taxon>Gimesia</taxon>
    </lineage>
</organism>